<keyword evidence="1" id="KW-0732">Signal</keyword>
<dbReference type="Proteomes" id="UP001152607">
    <property type="component" value="Unassembled WGS sequence"/>
</dbReference>
<proteinExistence type="predicted"/>
<evidence type="ECO:0000256" key="1">
    <source>
        <dbReference type="SAM" id="SignalP"/>
    </source>
</evidence>
<gene>
    <name evidence="2" type="ORF">PDIGIT_LOCUS13791</name>
</gene>
<evidence type="ECO:0000313" key="3">
    <source>
        <dbReference type="Proteomes" id="UP001152607"/>
    </source>
</evidence>
<feature type="signal peptide" evidence="1">
    <location>
        <begin position="1"/>
        <end position="19"/>
    </location>
</feature>
<dbReference type="AlphaFoldDB" id="A0A9W4XQJ9"/>
<dbReference type="Gene3D" id="2.170.15.10">
    <property type="entry name" value="Proaerolysin, chain A, domain 3"/>
    <property type="match status" value="1"/>
</dbReference>
<feature type="chain" id="PRO_5040855769" evidence="1">
    <location>
        <begin position="20"/>
        <end position="400"/>
    </location>
</feature>
<evidence type="ECO:0000313" key="2">
    <source>
        <dbReference type="EMBL" id="CAI6340609.1"/>
    </source>
</evidence>
<protein>
    <submittedName>
        <fullName evidence="2">Uncharacterized protein</fullName>
    </submittedName>
</protein>
<name>A0A9W4XQJ9_9PLEO</name>
<reference evidence="2" key="1">
    <citation type="submission" date="2023-01" db="EMBL/GenBank/DDBJ databases">
        <authorList>
            <person name="Van Ghelder C."/>
            <person name="Rancurel C."/>
        </authorList>
    </citation>
    <scope>NUCLEOTIDE SEQUENCE</scope>
    <source>
        <strain evidence="2">CNCM I-4278</strain>
    </source>
</reference>
<sequence length="400" mass="43955">MHLFSTKAVLLSFASLAIADSCTEGPFVKDPPKAGVLPPSPACHTRWDNGEVIVGVEAWAAKFQMKAIRFKYSQQGWGPTLGTVDKHSEYHAVGEWSASEKISIRMWNNKPDDGDPVDAVGWIQISKKKNGEKLLDIGGDPKKTAKTENYGANMGGEMILGARVGSGAWLDYLEFNMLKSPVEKAELTDVKMNDRLEDVNKKQQGIDNVDLKTMYFVNENPKNGSNMIYGQHMSTTEKTRKEITTETTNEWSAGVSITVGASVGIPLISANVETTTSVGYANTEFKSETLEEEDVETLEWDFRCDPETPLPPQRAAKCVARSTSGDYKGSYVGTVKVELKDGSTYSYKEAGEVTSLSFLDASASCKEIDLKDVPSGATVGETEEVKNEKRNLQHLRVFRP</sequence>
<keyword evidence="3" id="KW-1185">Reference proteome</keyword>
<comment type="caution">
    <text evidence="2">The sequence shown here is derived from an EMBL/GenBank/DDBJ whole genome shotgun (WGS) entry which is preliminary data.</text>
</comment>
<dbReference type="EMBL" id="CAOQHR010000010">
    <property type="protein sequence ID" value="CAI6340609.1"/>
    <property type="molecule type" value="Genomic_DNA"/>
</dbReference>
<accession>A0A9W4XQJ9</accession>
<dbReference type="OrthoDB" id="3796197at2759"/>
<organism evidence="2 3">
    <name type="scientific">Periconia digitata</name>
    <dbReference type="NCBI Taxonomy" id="1303443"/>
    <lineage>
        <taxon>Eukaryota</taxon>
        <taxon>Fungi</taxon>
        <taxon>Dikarya</taxon>
        <taxon>Ascomycota</taxon>
        <taxon>Pezizomycotina</taxon>
        <taxon>Dothideomycetes</taxon>
        <taxon>Pleosporomycetidae</taxon>
        <taxon>Pleosporales</taxon>
        <taxon>Massarineae</taxon>
        <taxon>Periconiaceae</taxon>
        <taxon>Periconia</taxon>
    </lineage>
</organism>